<evidence type="ECO:0000313" key="2">
    <source>
        <dbReference type="EMBL" id="CAD7458903.1"/>
    </source>
</evidence>
<keyword evidence="1" id="KW-0732">Signal</keyword>
<name>A0A7R9IIA2_9NEOP</name>
<sequence length="306" mass="34787">MLNKARSYLPVLLVVALLFSQHAHGRPYRRKRTSDQRLAEIQTYLALSKMKGEIKNVPVAFGIVDLNHISFRKISKQTAPLFNLCSSKMAERNNPVIHELLDCRSYVTIGRRRRSLKRSLKNLMNSSRQESIADDVLTNDPNENLNDLLTRLDQDNRAEWQYDWDIYPSVLIKETSQISTSFLPFLSSHLFLQLDPKKKKSCIPDAESCHDDLIPDEHNKHYNTLHNASSSKKCPSLKVLCLQDQRNINTLQLVNKAELRAGLHGLAGLPHPQIMVSQPRGVVWGELPPISKYARGLLLNAVLVAL</sequence>
<gene>
    <name evidence="2" type="ORF">TTEB3V08_LOCUS6874</name>
</gene>
<accession>A0A7R9IIA2</accession>
<dbReference type="EMBL" id="OE002545">
    <property type="protein sequence ID" value="CAD7458903.1"/>
    <property type="molecule type" value="Genomic_DNA"/>
</dbReference>
<dbReference type="AlphaFoldDB" id="A0A7R9IIA2"/>
<feature type="signal peptide" evidence="1">
    <location>
        <begin position="1"/>
        <end position="25"/>
    </location>
</feature>
<reference evidence="2" key="1">
    <citation type="submission" date="2020-11" db="EMBL/GenBank/DDBJ databases">
        <authorList>
            <person name="Tran Van P."/>
        </authorList>
    </citation>
    <scope>NUCLEOTIDE SEQUENCE</scope>
</reference>
<protein>
    <submittedName>
        <fullName evidence="2">Uncharacterized protein</fullName>
    </submittedName>
</protein>
<proteinExistence type="predicted"/>
<evidence type="ECO:0000256" key="1">
    <source>
        <dbReference type="SAM" id="SignalP"/>
    </source>
</evidence>
<feature type="chain" id="PRO_5031193854" evidence="1">
    <location>
        <begin position="26"/>
        <end position="306"/>
    </location>
</feature>
<organism evidence="2">
    <name type="scientific">Timema tahoe</name>
    <dbReference type="NCBI Taxonomy" id="61484"/>
    <lineage>
        <taxon>Eukaryota</taxon>
        <taxon>Metazoa</taxon>
        <taxon>Ecdysozoa</taxon>
        <taxon>Arthropoda</taxon>
        <taxon>Hexapoda</taxon>
        <taxon>Insecta</taxon>
        <taxon>Pterygota</taxon>
        <taxon>Neoptera</taxon>
        <taxon>Polyneoptera</taxon>
        <taxon>Phasmatodea</taxon>
        <taxon>Timematodea</taxon>
        <taxon>Timematoidea</taxon>
        <taxon>Timematidae</taxon>
        <taxon>Timema</taxon>
    </lineage>
</organism>